<dbReference type="SUPFAM" id="SSF56209">
    <property type="entry name" value="Nitrile hydratase alpha chain"/>
    <property type="match status" value="1"/>
</dbReference>
<dbReference type="InterPro" id="IPR036648">
    <property type="entry name" value="CN_Hdrase_a/SCN_Hdrase_g_sf"/>
</dbReference>
<comment type="caution">
    <text evidence="1">The sequence shown here is derived from an EMBL/GenBank/DDBJ whole genome shotgun (WGS) entry which is preliminary data.</text>
</comment>
<gene>
    <name evidence="1" type="ORF">R69658_07277</name>
</gene>
<organism evidence="1 2">
    <name type="scientific">Paraburkholderia aspalathi</name>
    <dbReference type="NCBI Taxonomy" id="1324617"/>
    <lineage>
        <taxon>Bacteria</taxon>
        <taxon>Pseudomonadati</taxon>
        <taxon>Pseudomonadota</taxon>
        <taxon>Betaproteobacteria</taxon>
        <taxon>Burkholderiales</taxon>
        <taxon>Burkholderiaceae</taxon>
        <taxon>Paraburkholderia</taxon>
    </lineage>
</organism>
<dbReference type="Proteomes" id="UP000674425">
    <property type="component" value="Unassembled WGS sequence"/>
</dbReference>
<reference evidence="1 2" key="1">
    <citation type="submission" date="2021-02" db="EMBL/GenBank/DDBJ databases">
        <authorList>
            <person name="Vanwijnsberghe S."/>
        </authorList>
    </citation>
    <scope>NUCLEOTIDE SEQUENCE [LARGE SCALE GENOMIC DNA]</scope>
    <source>
        <strain evidence="1 2">R-69658</strain>
    </source>
</reference>
<protein>
    <recommendedName>
        <fullName evidence="3">NHLP leader peptide domain-containing protein</fullName>
    </recommendedName>
</protein>
<accession>A0ABN7N5C6</accession>
<sequence>MPETDRNELIRRSINERVLRRASEDEEFRRLLIDNPKSAIARELGIDIPDDVHVTVIRETADQLFVIVPWTSADSDGQVLSGIERLVSRVGSGYSMAYTPNVKS</sequence>
<evidence type="ECO:0000313" key="1">
    <source>
        <dbReference type="EMBL" id="CAE6853485.1"/>
    </source>
</evidence>
<evidence type="ECO:0000313" key="2">
    <source>
        <dbReference type="Proteomes" id="UP000674425"/>
    </source>
</evidence>
<name>A0ABN7N5C6_9BURK</name>
<dbReference type="RefSeq" id="WP_200622234.1">
    <property type="nucleotide sequence ID" value="NZ_CAJNAU010000128.1"/>
</dbReference>
<dbReference type="Gene3D" id="3.90.330.10">
    <property type="entry name" value="Nitrile hydratase alpha /Thiocyanate hydrolase gamma"/>
    <property type="match status" value="1"/>
</dbReference>
<dbReference type="InterPro" id="IPR022513">
    <property type="entry name" value="TOMM_pelo"/>
</dbReference>
<dbReference type="NCBIfam" id="TIGR03793">
    <property type="entry name" value="leader_NHLP"/>
    <property type="match status" value="1"/>
</dbReference>
<dbReference type="EMBL" id="CAJNAU010000128">
    <property type="protein sequence ID" value="CAE6853485.1"/>
    <property type="molecule type" value="Genomic_DNA"/>
</dbReference>
<proteinExistence type="predicted"/>
<evidence type="ECO:0008006" key="3">
    <source>
        <dbReference type="Google" id="ProtNLM"/>
    </source>
</evidence>
<keyword evidence="2" id="KW-1185">Reference proteome</keyword>